<evidence type="ECO:0000256" key="5">
    <source>
        <dbReference type="ARBA" id="ARBA00023172"/>
    </source>
</evidence>
<dbReference type="EMBL" id="WELI01000031">
    <property type="protein sequence ID" value="KAB7725160.1"/>
    <property type="molecule type" value="Genomic_DNA"/>
</dbReference>
<dbReference type="Proteomes" id="UP000488299">
    <property type="component" value="Unassembled WGS sequence"/>
</dbReference>
<dbReference type="InterPro" id="IPR001207">
    <property type="entry name" value="Transposase_mutator"/>
</dbReference>
<comment type="caution">
    <text evidence="8">The sequence shown here is derived from an EMBL/GenBank/DDBJ whole genome shotgun (WGS) entry which is preliminary data.</text>
</comment>
<feature type="compositionally biased region" description="Polar residues" evidence="7">
    <location>
        <begin position="56"/>
        <end position="71"/>
    </location>
</feature>
<evidence type="ECO:0000256" key="3">
    <source>
        <dbReference type="ARBA" id="ARBA00022578"/>
    </source>
</evidence>
<dbReference type="GO" id="GO:0004803">
    <property type="term" value="F:transposase activity"/>
    <property type="evidence" value="ECO:0007669"/>
    <property type="project" value="UniProtKB-UniRule"/>
</dbReference>
<reference evidence="8 9" key="1">
    <citation type="submission" date="2019-10" db="EMBL/GenBank/DDBJ databases">
        <title>Rudanella paleaurantiibacter sp. nov., isolated from sludge.</title>
        <authorList>
            <person name="Xu S.Q."/>
        </authorList>
    </citation>
    <scope>NUCLEOTIDE SEQUENCE [LARGE SCALE GENOMIC DNA]</scope>
    <source>
        <strain evidence="8 9">HX-22-17</strain>
    </source>
</reference>
<dbReference type="NCBIfam" id="NF033543">
    <property type="entry name" value="transpos_IS256"/>
    <property type="match status" value="1"/>
</dbReference>
<accession>A0A7J5TRL0</accession>
<evidence type="ECO:0000256" key="6">
    <source>
        <dbReference type="RuleBase" id="RU365089"/>
    </source>
</evidence>
<dbReference type="GO" id="GO:0006313">
    <property type="term" value="P:DNA transposition"/>
    <property type="evidence" value="ECO:0007669"/>
    <property type="project" value="UniProtKB-UniRule"/>
</dbReference>
<keyword evidence="4 6" id="KW-0238">DNA-binding</keyword>
<evidence type="ECO:0000256" key="4">
    <source>
        <dbReference type="ARBA" id="ARBA00023125"/>
    </source>
</evidence>
<dbReference type="PANTHER" id="PTHR33217">
    <property type="entry name" value="TRANSPOSASE FOR INSERTION SEQUENCE ELEMENT IS1081"/>
    <property type="match status" value="1"/>
</dbReference>
<dbReference type="PROSITE" id="PS01007">
    <property type="entry name" value="TRANSPOSASE_MUTATOR"/>
    <property type="match status" value="1"/>
</dbReference>
<evidence type="ECO:0000256" key="7">
    <source>
        <dbReference type="SAM" id="MobiDB-lite"/>
    </source>
</evidence>
<sequence>MTDSFDYEAFKKAAIKGLYDGKPLTGQDGLFAPLLKHFLESALDGEMENHLAESRPQANRRNGKTTKTVKSSAGLLELTTPRDRAGSYQPQLVPKRQVVLTDQLEAKILSLYGRGCSYADISQHLQEMYGYSLSDSELTSITDKVLPAMRDWQNRPLASLYVLMWLDGIYYKVRQDGKVVTRVLYSVIGLTLSGRKQVLGIYTAESESARFWLTVLTDLKQRGVEDILISCVDGLKGFDTAINTVFPRTTVQLCIVHQLRNSFRFIPDKHLKEFVKAIKTVYQAPTAEQGWENLQWMQEQWGSRYPQALAGWVSNWSLLSSFYDYPASLRKVVYTTNTVEAYHRQLRKVTKTKGAFASDVALQKLVYLVIQNLETKWETKTYNWKEVINDLTSIFEERIKPHRFD</sequence>
<evidence type="ECO:0000256" key="2">
    <source>
        <dbReference type="ARBA" id="ARBA00010961"/>
    </source>
</evidence>
<evidence type="ECO:0000256" key="1">
    <source>
        <dbReference type="ARBA" id="ARBA00002190"/>
    </source>
</evidence>
<keyword evidence="3 6" id="KW-0815">Transposition</keyword>
<dbReference type="AlphaFoldDB" id="A0A7J5TRL0"/>
<keyword evidence="6" id="KW-0814">Transposable element</keyword>
<protein>
    <recommendedName>
        <fullName evidence="6">Mutator family transposase</fullName>
    </recommendedName>
</protein>
<organism evidence="8 9">
    <name type="scientific">Rudanella paleaurantiibacter</name>
    <dbReference type="NCBI Taxonomy" id="2614655"/>
    <lineage>
        <taxon>Bacteria</taxon>
        <taxon>Pseudomonadati</taxon>
        <taxon>Bacteroidota</taxon>
        <taxon>Cytophagia</taxon>
        <taxon>Cytophagales</taxon>
        <taxon>Cytophagaceae</taxon>
        <taxon>Rudanella</taxon>
    </lineage>
</organism>
<dbReference type="Pfam" id="PF00872">
    <property type="entry name" value="Transposase_mut"/>
    <property type="match status" value="1"/>
</dbReference>
<gene>
    <name evidence="8" type="ORF">F5984_26425</name>
</gene>
<dbReference type="GO" id="GO:0003677">
    <property type="term" value="F:DNA binding"/>
    <property type="evidence" value="ECO:0007669"/>
    <property type="project" value="UniProtKB-UniRule"/>
</dbReference>
<dbReference type="RefSeq" id="WP_152127408.1">
    <property type="nucleotide sequence ID" value="NZ_WELI01000031.1"/>
</dbReference>
<comment type="similarity">
    <text evidence="2 6">Belongs to the transposase mutator family.</text>
</comment>
<feature type="region of interest" description="Disordered" evidence="7">
    <location>
        <begin position="49"/>
        <end position="71"/>
    </location>
</feature>
<evidence type="ECO:0000313" key="8">
    <source>
        <dbReference type="EMBL" id="KAB7725160.1"/>
    </source>
</evidence>
<evidence type="ECO:0000313" key="9">
    <source>
        <dbReference type="Proteomes" id="UP000488299"/>
    </source>
</evidence>
<dbReference type="PANTHER" id="PTHR33217:SF8">
    <property type="entry name" value="MUTATOR FAMILY TRANSPOSASE"/>
    <property type="match status" value="1"/>
</dbReference>
<comment type="function">
    <text evidence="1 6">Required for the transposition of the insertion element.</text>
</comment>
<name>A0A7J5TRL0_9BACT</name>
<keyword evidence="5 6" id="KW-0233">DNA recombination</keyword>
<keyword evidence="9" id="KW-1185">Reference proteome</keyword>
<proteinExistence type="inferred from homology"/>